<proteinExistence type="inferred from homology"/>
<dbReference type="AlphaFoldDB" id="A0A480AUA7"/>
<dbReference type="OrthoDB" id="9778912at2"/>
<comment type="catalytic activity">
    <reaction evidence="9">
        <text>3 propionate 3-nitronate + 3 O2 + H2O = 3 3-oxopropanoate + 2 nitrate + nitrite + H2O2 + 3 H(+)</text>
        <dbReference type="Rhea" id="RHEA:57332"/>
        <dbReference type="ChEBI" id="CHEBI:15377"/>
        <dbReference type="ChEBI" id="CHEBI:15378"/>
        <dbReference type="ChEBI" id="CHEBI:15379"/>
        <dbReference type="ChEBI" id="CHEBI:16240"/>
        <dbReference type="ChEBI" id="CHEBI:16301"/>
        <dbReference type="ChEBI" id="CHEBI:17632"/>
        <dbReference type="ChEBI" id="CHEBI:33190"/>
        <dbReference type="ChEBI" id="CHEBI:136067"/>
    </reaction>
</comment>
<keyword evidence="5" id="KW-0288">FMN</keyword>
<evidence type="ECO:0000313" key="11">
    <source>
        <dbReference type="Proteomes" id="UP000301751"/>
    </source>
</evidence>
<evidence type="ECO:0000256" key="9">
    <source>
        <dbReference type="ARBA" id="ARBA00049401"/>
    </source>
</evidence>
<comment type="cofactor">
    <cofactor evidence="1">
        <name>FMN</name>
        <dbReference type="ChEBI" id="CHEBI:58210"/>
    </cofactor>
</comment>
<dbReference type="Gene3D" id="3.20.20.70">
    <property type="entry name" value="Aldolase class I"/>
    <property type="match status" value="1"/>
</dbReference>
<dbReference type="InterPro" id="IPR004136">
    <property type="entry name" value="NMO"/>
</dbReference>
<dbReference type="GO" id="GO:0009636">
    <property type="term" value="P:response to toxic substance"/>
    <property type="evidence" value="ECO:0007669"/>
    <property type="project" value="UniProtKB-KW"/>
</dbReference>
<keyword evidence="4" id="KW-0285">Flavoprotein</keyword>
<sequence length="358" mass="35899">MSATVHTSPADRARAFCHRHGLRHPILLAPMAGACPPALSIAVAEAGGLGACGALLMAPAAILDWAAAVRAGTDRPFQINLWVPDPAPLRDAAHEQALCDFLAAWGPAVTPAAGDARPPDFAAQCEALLAARAPIVSSVMGLFPPAFVQRLKAAGIAWWANISTVAEARAAAAAGADVVVAQGMEAGGHRGCFDAALAEAQQVGLFSLLPAVADAVRIPVVATGGIADARGVAAALALGASAVQVGTGFLRAPEAGLPPAWADALATTAPEDTRLTRAFSGRAGRGIATGYVQAAAAPGAPPPAPYPVQRGLTAAMRQQAVVDGDVQRMQAWAGQSAALAPAWPAARTVQALAAGVPV</sequence>
<dbReference type="SUPFAM" id="SSF51412">
    <property type="entry name" value="Inosine monophosphate dehydrogenase (IMPDH)"/>
    <property type="match status" value="1"/>
</dbReference>
<evidence type="ECO:0000313" key="10">
    <source>
        <dbReference type="EMBL" id="GCL63767.1"/>
    </source>
</evidence>
<keyword evidence="10" id="KW-0223">Dioxygenase</keyword>
<protein>
    <recommendedName>
        <fullName evidence="8">Propionate 3-nitronate monooxygenase</fullName>
    </recommendedName>
</protein>
<evidence type="ECO:0000256" key="8">
    <source>
        <dbReference type="ARBA" id="ARBA00031155"/>
    </source>
</evidence>
<evidence type="ECO:0000256" key="1">
    <source>
        <dbReference type="ARBA" id="ARBA00001917"/>
    </source>
</evidence>
<dbReference type="InterPro" id="IPR013785">
    <property type="entry name" value="Aldolase_TIM"/>
</dbReference>
<dbReference type="PANTHER" id="PTHR42747">
    <property type="entry name" value="NITRONATE MONOOXYGENASE-RELATED"/>
    <property type="match status" value="1"/>
</dbReference>
<evidence type="ECO:0000256" key="3">
    <source>
        <dbReference type="ARBA" id="ARBA00022575"/>
    </source>
</evidence>
<dbReference type="CDD" id="cd04730">
    <property type="entry name" value="NPD_like"/>
    <property type="match status" value="1"/>
</dbReference>
<keyword evidence="7" id="KW-0503">Monooxygenase</keyword>
<reference evidence="11" key="1">
    <citation type="submission" date="2019-03" db="EMBL/GenBank/DDBJ databases">
        <title>Aquabacterium pictum sp.nov., the first bacteriochlorophyll a-containing freshwater bacterium in the genus Aquabacterium of the class Betaproteobacteria.</title>
        <authorList>
            <person name="Hirose S."/>
            <person name="Tank M."/>
            <person name="Hara E."/>
            <person name="Tamaki H."/>
            <person name="Takaichi S."/>
            <person name="Haruta S."/>
            <person name="Hanada S."/>
        </authorList>
    </citation>
    <scope>NUCLEOTIDE SEQUENCE [LARGE SCALE GENOMIC DNA]</scope>
    <source>
        <strain evidence="11">W35</strain>
    </source>
</reference>
<keyword evidence="11" id="KW-1185">Reference proteome</keyword>
<organism evidence="10 11">
    <name type="scientific">Pseudaquabacterium pictum</name>
    <dbReference type="NCBI Taxonomy" id="2315236"/>
    <lineage>
        <taxon>Bacteria</taxon>
        <taxon>Pseudomonadati</taxon>
        <taxon>Pseudomonadota</taxon>
        <taxon>Betaproteobacteria</taxon>
        <taxon>Burkholderiales</taxon>
        <taxon>Sphaerotilaceae</taxon>
        <taxon>Pseudaquabacterium</taxon>
    </lineage>
</organism>
<evidence type="ECO:0000256" key="2">
    <source>
        <dbReference type="ARBA" id="ARBA00009881"/>
    </source>
</evidence>
<comment type="caution">
    <text evidence="10">The sequence shown here is derived from an EMBL/GenBank/DDBJ whole genome shotgun (WGS) entry which is preliminary data.</text>
</comment>
<dbReference type="EMBL" id="BJCL01000007">
    <property type="protein sequence ID" value="GCL63767.1"/>
    <property type="molecule type" value="Genomic_DNA"/>
</dbReference>
<gene>
    <name evidence="10" type="ORF">AQPW35_28480</name>
</gene>
<evidence type="ECO:0000256" key="5">
    <source>
        <dbReference type="ARBA" id="ARBA00022643"/>
    </source>
</evidence>
<evidence type="ECO:0000256" key="4">
    <source>
        <dbReference type="ARBA" id="ARBA00022630"/>
    </source>
</evidence>
<dbReference type="GO" id="GO:0018580">
    <property type="term" value="F:nitronate monooxygenase activity"/>
    <property type="evidence" value="ECO:0007669"/>
    <property type="project" value="InterPro"/>
</dbReference>
<dbReference type="GO" id="GO:0051213">
    <property type="term" value="F:dioxygenase activity"/>
    <property type="evidence" value="ECO:0007669"/>
    <property type="project" value="UniProtKB-KW"/>
</dbReference>
<accession>A0A480AUA7</accession>
<evidence type="ECO:0000256" key="7">
    <source>
        <dbReference type="ARBA" id="ARBA00023033"/>
    </source>
</evidence>
<keyword evidence="3" id="KW-0216">Detoxification</keyword>
<evidence type="ECO:0000256" key="6">
    <source>
        <dbReference type="ARBA" id="ARBA00023002"/>
    </source>
</evidence>
<dbReference type="PANTHER" id="PTHR42747:SF3">
    <property type="entry name" value="NITRONATE MONOOXYGENASE-RELATED"/>
    <property type="match status" value="1"/>
</dbReference>
<comment type="similarity">
    <text evidence="2">Belongs to the nitronate monooxygenase family. NMO class I subfamily.</text>
</comment>
<keyword evidence="6" id="KW-0560">Oxidoreductase</keyword>
<dbReference type="Pfam" id="PF03060">
    <property type="entry name" value="NMO"/>
    <property type="match status" value="1"/>
</dbReference>
<name>A0A480AUA7_9BURK</name>
<dbReference type="Proteomes" id="UP000301751">
    <property type="component" value="Unassembled WGS sequence"/>
</dbReference>
<dbReference type="RefSeq" id="WP_137733513.1">
    <property type="nucleotide sequence ID" value="NZ_BJCL01000007.1"/>
</dbReference>